<reference evidence="3" key="1">
    <citation type="submission" date="2020-10" db="EMBL/GenBank/DDBJ databases">
        <authorList>
            <person name="Kikuchi T."/>
        </authorList>
    </citation>
    <scope>NUCLEOTIDE SEQUENCE</scope>
    <source>
        <strain evidence="3">NKZ352</strain>
    </source>
</reference>
<proteinExistence type="predicted"/>
<dbReference type="EMBL" id="CAJGYM010000007">
    <property type="protein sequence ID" value="CAD6187863.1"/>
    <property type="molecule type" value="Genomic_DNA"/>
</dbReference>
<evidence type="ECO:0000313" key="4">
    <source>
        <dbReference type="Proteomes" id="UP000835052"/>
    </source>
</evidence>
<comment type="caution">
    <text evidence="3">The sequence shown here is derived from an EMBL/GenBank/DDBJ whole genome shotgun (WGS) entry which is preliminary data.</text>
</comment>
<dbReference type="Proteomes" id="UP000835052">
    <property type="component" value="Unassembled WGS sequence"/>
</dbReference>
<keyword evidence="2" id="KW-1133">Transmembrane helix</keyword>
<protein>
    <submittedName>
        <fullName evidence="3">Uncharacterized protein</fullName>
    </submittedName>
</protein>
<evidence type="ECO:0000313" key="3">
    <source>
        <dbReference type="EMBL" id="CAD6187863.1"/>
    </source>
</evidence>
<feature type="region of interest" description="Disordered" evidence="1">
    <location>
        <begin position="1"/>
        <end position="111"/>
    </location>
</feature>
<feature type="compositionally biased region" description="Pro residues" evidence="1">
    <location>
        <begin position="13"/>
        <end position="35"/>
    </location>
</feature>
<feature type="transmembrane region" description="Helical" evidence="2">
    <location>
        <begin position="128"/>
        <end position="149"/>
    </location>
</feature>
<gene>
    <name evidence="3" type="ORF">CAUJ_LOCUS3782</name>
</gene>
<keyword evidence="2" id="KW-0472">Membrane</keyword>
<evidence type="ECO:0000256" key="2">
    <source>
        <dbReference type="SAM" id="Phobius"/>
    </source>
</evidence>
<sequence length="172" mass="20079">MAEYEKLGDINAPKPPPPRFYQSQTPPPPPPPPLSKTPFSRTPVAKTPILRTLTPSRTPTRTPTKTPTKTPPAGKRPREKIENEEESRVKSVQAKFVTKKRKSRDRERGKVPSKELVKLEKSMFCYKFLYYFCTLAWFFFFFGFAYSYLCRLGYLDSRPFSDFLRYKKSHKS</sequence>
<organism evidence="3 4">
    <name type="scientific">Caenorhabditis auriculariae</name>
    <dbReference type="NCBI Taxonomy" id="2777116"/>
    <lineage>
        <taxon>Eukaryota</taxon>
        <taxon>Metazoa</taxon>
        <taxon>Ecdysozoa</taxon>
        <taxon>Nematoda</taxon>
        <taxon>Chromadorea</taxon>
        <taxon>Rhabditida</taxon>
        <taxon>Rhabditina</taxon>
        <taxon>Rhabditomorpha</taxon>
        <taxon>Rhabditoidea</taxon>
        <taxon>Rhabditidae</taxon>
        <taxon>Peloderinae</taxon>
        <taxon>Caenorhabditis</taxon>
    </lineage>
</organism>
<evidence type="ECO:0000256" key="1">
    <source>
        <dbReference type="SAM" id="MobiDB-lite"/>
    </source>
</evidence>
<keyword evidence="4" id="KW-1185">Reference proteome</keyword>
<name>A0A8S1GY64_9PELO</name>
<dbReference type="AlphaFoldDB" id="A0A8S1GY64"/>
<feature type="compositionally biased region" description="Low complexity" evidence="1">
    <location>
        <begin position="47"/>
        <end position="73"/>
    </location>
</feature>
<accession>A0A8S1GY64</accession>
<keyword evidence="2" id="KW-0812">Transmembrane</keyword>